<comment type="pathway">
    <text evidence="1 9">Cell wall biogenesis; peptidoglycan biosynthesis.</text>
</comment>
<keyword evidence="3" id="KW-0328">Glycosyltransferase</keyword>
<protein>
    <submittedName>
        <fullName evidence="13">Uncharacterized protein</fullName>
    </submittedName>
</protein>
<evidence type="ECO:0000313" key="15">
    <source>
        <dbReference type="Proteomes" id="UP000095008"/>
    </source>
</evidence>
<dbReference type="InterPro" id="IPR036779">
    <property type="entry name" value="LysM_dom_sf"/>
</dbReference>
<dbReference type="Proteomes" id="UP000095008">
    <property type="component" value="Unassembled WGS sequence"/>
</dbReference>
<dbReference type="SUPFAM" id="SSF141523">
    <property type="entry name" value="L,D-transpeptidase catalytic domain-like"/>
    <property type="match status" value="1"/>
</dbReference>
<dbReference type="InterPro" id="IPR050979">
    <property type="entry name" value="LD-transpeptidase"/>
</dbReference>
<keyword evidence="7 9" id="KW-0573">Peptidoglycan synthesis</keyword>
<evidence type="ECO:0000313" key="13">
    <source>
        <dbReference type="EMBL" id="OCX68775.1"/>
    </source>
</evidence>
<comment type="similarity">
    <text evidence="2">Belongs to the YkuD family.</text>
</comment>
<dbReference type="STRING" id="930.GCA_002079865_03605"/>
<evidence type="ECO:0000256" key="2">
    <source>
        <dbReference type="ARBA" id="ARBA00005992"/>
    </source>
</evidence>
<dbReference type="CDD" id="cd16913">
    <property type="entry name" value="YkuD_like"/>
    <property type="match status" value="1"/>
</dbReference>
<dbReference type="Proteomes" id="UP000094893">
    <property type="component" value="Unassembled WGS sequence"/>
</dbReference>
<dbReference type="OrthoDB" id="9787225at2"/>
<dbReference type="Gene3D" id="2.40.440.10">
    <property type="entry name" value="L,D-transpeptidase catalytic domain-like"/>
    <property type="match status" value="1"/>
</dbReference>
<evidence type="ECO:0000313" key="12">
    <source>
        <dbReference type="EMBL" id="OCX68415.1"/>
    </source>
</evidence>
<evidence type="ECO:0000259" key="10">
    <source>
        <dbReference type="PROSITE" id="PS51782"/>
    </source>
</evidence>
<dbReference type="Pfam" id="PF03734">
    <property type="entry name" value="YkuD"/>
    <property type="match status" value="1"/>
</dbReference>
<proteinExistence type="inferred from homology"/>
<dbReference type="EMBL" id="LWSA01000300">
    <property type="protein sequence ID" value="OCX68415.1"/>
    <property type="molecule type" value="Genomic_DNA"/>
</dbReference>
<dbReference type="PANTHER" id="PTHR30582">
    <property type="entry name" value="L,D-TRANSPEPTIDASE"/>
    <property type="match status" value="1"/>
</dbReference>
<evidence type="ECO:0000256" key="7">
    <source>
        <dbReference type="ARBA" id="ARBA00022984"/>
    </source>
</evidence>
<dbReference type="Gene3D" id="3.10.350.10">
    <property type="entry name" value="LysM domain"/>
    <property type="match status" value="1"/>
</dbReference>
<keyword evidence="5" id="KW-0378">Hydrolase</keyword>
<dbReference type="PROSITE" id="PS52029">
    <property type="entry name" value="LD_TPASE"/>
    <property type="match status" value="1"/>
</dbReference>
<dbReference type="Pfam" id="PF01476">
    <property type="entry name" value="LysM"/>
    <property type="match status" value="1"/>
</dbReference>
<dbReference type="GO" id="GO:0071972">
    <property type="term" value="F:peptidoglycan L,D-transpeptidase activity"/>
    <property type="evidence" value="ECO:0007669"/>
    <property type="project" value="TreeGrafter"/>
</dbReference>
<dbReference type="EMBL" id="LWRY01000248">
    <property type="protein sequence ID" value="OCX68775.1"/>
    <property type="molecule type" value="Genomic_DNA"/>
</dbReference>
<keyword evidence="8 9" id="KW-0961">Cell wall biogenesis/degradation</keyword>
<evidence type="ECO:0000256" key="1">
    <source>
        <dbReference type="ARBA" id="ARBA00004752"/>
    </source>
</evidence>
<accession>A0A1C2I1N6</accession>
<dbReference type="AlphaFoldDB" id="A0A1C2I1N6"/>
<dbReference type="InterPro" id="IPR038063">
    <property type="entry name" value="Transpep_catalytic_dom"/>
</dbReference>
<evidence type="ECO:0000256" key="9">
    <source>
        <dbReference type="PROSITE-ProRule" id="PRU01373"/>
    </source>
</evidence>
<name>A0A1C2I1N6_ACITH</name>
<dbReference type="eggNOG" id="COG1376">
    <property type="taxonomic scope" value="Bacteria"/>
</dbReference>
<evidence type="ECO:0000256" key="6">
    <source>
        <dbReference type="ARBA" id="ARBA00022960"/>
    </source>
</evidence>
<evidence type="ECO:0000256" key="4">
    <source>
        <dbReference type="ARBA" id="ARBA00022679"/>
    </source>
</evidence>
<dbReference type="SUPFAM" id="SSF54106">
    <property type="entry name" value="LysM domain"/>
    <property type="match status" value="1"/>
</dbReference>
<evidence type="ECO:0000313" key="14">
    <source>
        <dbReference type="Proteomes" id="UP000094893"/>
    </source>
</evidence>
<dbReference type="InterPro" id="IPR005490">
    <property type="entry name" value="LD_TPept_cat_dom"/>
</dbReference>
<dbReference type="GO" id="GO:0018104">
    <property type="term" value="P:peptidoglycan-protein cross-linking"/>
    <property type="evidence" value="ECO:0007669"/>
    <property type="project" value="TreeGrafter"/>
</dbReference>
<dbReference type="PROSITE" id="PS51782">
    <property type="entry name" value="LYSM"/>
    <property type="match status" value="1"/>
</dbReference>
<evidence type="ECO:0000256" key="5">
    <source>
        <dbReference type="ARBA" id="ARBA00022801"/>
    </source>
</evidence>
<keyword evidence="6 9" id="KW-0133">Cell shape</keyword>
<feature type="domain" description="LysM" evidence="10">
    <location>
        <begin position="43"/>
        <end position="87"/>
    </location>
</feature>
<dbReference type="GO" id="GO:0008360">
    <property type="term" value="P:regulation of cell shape"/>
    <property type="evidence" value="ECO:0007669"/>
    <property type="project" value="UniProtKB-UniRule"/>
</dbReference>
<evidence type="ECO:0000256" key="3">
    <source>
        <dbReference type="ARBA" id="ARBA00022676"/>
    </source>
</evidence>
<sequence length="304" mass="33001">MPINRSAVILSFLGLILTVLSAPAWSSTYLLPPPGDNIVGAIQSISARHEDTLSDIARKYDLGYDQITAANPQVDPWLPGAGTRIILPSEYVLPDAPRQGIVINLAAMRLFYYPPTVAGQAPEVITYPIGIGREGWGTPLGKTRITAKVANPSWTPPESIRKEHAENGDPLPAVVPAGPDNPLGLFALRLAIPGYLLHGTNKPWGVGMRVSHGCIRLYPENIEALFARVPAGTPVLIVDQPWLLGHDGGHDYLQIYGQMTDRPFEQVQGSFTDWLNKHLPTGKAIDSNIARRWLKAATGIPEPL</sequence>
<dbReference type="GO" id="GO:0005576">
    <property type="term" value="C:extracellular region"/>
    <property type="evidence" value="ECO:0007669"/>
    <property type="project" value="TreeGrafter"/>
</dbReference>
<feature type="active site" description="Proton donor/acceptor" evidence="9">
    <location>
        <position position="198"/>
    </location>
</feature>
<feature type="active site" description="Nucleophile" evidence="9">
    <location>
        <position position="214"/>
    </location>
</feature>
<evidence type="ECO:0000256" key="8">
    <source>
        <dbReference type="ARBA" id="ARBA00023316"/>
    </source>
</evidence>
<dbReference type="RefSeq" id="WP_024892942.1">
    <property type="nucleotide sequence ID" value="NZ_LWRY01000248.1"/>
</dbReference>
<dbReference type="PANTHER" id="PTHR30582:SF24">
    <property type="entry name" value="L,D-TRANSPEPTIDASE ERFK_SRFK-RELATED"/>
    <property type="match status" value="1"/>
</dbReference>
<dbReference type="InterPro" id="IPR018392">
    <property type="entry name" value="LysM"/>
</dbReference>
<dbReference type="CDD" id="cd00118">
    <property type="entry name" value="LysM"/>
    <property type="match status" value="1"/>
</dbReference>
<keyword evidence="15" id="KW-1185">Reference proteome</keyword>
<comment type="caution">
    <text evidence="13">The sequence shown here is derived from an EMBL/GenBank/DDBJ whole genome shotgun (WGS) entry which is preliminary data.</text>
</comment>
<dbReference type="GO" id="GO:0071555">
    <property type="term" value="P:cell wall organization"/>
    <property type="evidence" value="ECO:0007669"/>
    <property type="project" value="UniProtKB-UniRule"/>
</dbReference>
<evidence type="ECO:0000259" key="11">
    <source>
        <dbReference type="PROSITE" id="PS52029"/>
    </source>
</evidence>
<dbReference type="GO" id="GO:0016757">
    <property type="term" value="F:glycosyltransferase activity"/>
    <property type="evidence" value="ECO:0007669"/>
    <property type="project" value="UniProtKB-KW"/>
</dbReference>
<reference evidence="13 14" key="1">
    <citation type="journal article" date="2016" name="Int. J. Mol. Sci.">
        <title>Comparative genomics of the extreme acidophile Acidithiobacillus thiooxidans reveals intraspecific divergence and niche adaptation.</title>
        <authorList>
            <person name="Zhang X."/>
            <person name="Feng X."/>
            <person name="Tao J."/>
            <person name="Ma L."/>
            <person name="Xiao Y."/>
            <person name="Liang Y."/>
            <person name="Liu X."/>
            <person name="Yin H."/>
        </authorList>
    </citation>
    <scope>NUCLEOTIDE SEQUENCE [LARGE SCALE GENOMIC DNA]</scope>
    <source>
        <strain evidence="12 14">A02</strain>
        <strain evidence="13">DXS-W</strain>
    </source>
</reference>
<keyword evidence="4" id="KW-0808">Transferase</keyword>
<dbReference type="UniPathway" id="UPA00219"/>
<feature type="domain" description="L,D-TPase catalytic" evidence="11">
    <location>
        <begin position="99"/>
        <end position="238"/>
    </location>
</feature>
<organism evidence="13 15">
    <name type="scientific">Acidithiobacillus thiooxidans</name>
    <name type="common">Thiobacillus thiooxidans</name>
    <dbReference type="NCBI Taxonomy" id="930"/>
    <lineage>
        <taxon>Bacteria</taxon>
        <taxon>Pseudomonadati</taxon>
        <taxon>Pseudomonadota</taxon>
        <taxon>Acidithiobacillia</taxon>
        <taxon>Acidithiobacillales</taxon>
        <taxon>Acidithiobacillaceae</taxon>
        <taxon>Acidithiobacillus</taxon>
    </lineage>
</organism>
<gene>
    <name evidence="13" type="ORF">A6M23_17165</name>
    <name evidence="12" type="ORF">A6P07_18285</name>
</gene>